<dbReference type="CDD" id="cd18499">
    <property type="entry name" value="BACK_RHOBTB"/>
    <property type="match status" value="1"/>
</dbReference>
<name>A0A7M5XLJ8_9CNID</name>
<dbReference type="EnsemblMetazoa" id="CLYHEMT025433.1">
    <property type="protein sequence ID" value="CLYHEMP025433.1"/>
    <property type="gene ID" value="CLYHEMG025433"/>
</dbReference>
<dbReference type="Gene3D" id="3.30.710.10">
    <property type="entry name" value="Potassium Channel Kv1.1, Chain A"/>
    <property type="match status" value="2"/>
</dbReference>
<dbReference type="InterPro" id="IPR001806">
    <property type="entry name" value="Small_GTPase"/>
</dbReference>
<dbReference type="SMART" id="SM00175">
    <property type="entry name" value="RAB"/>
    <property type="match status" value="1"/>
</dbReference>
<dbReference type="InterPro" id="IPR005225">
    <property type="entry name" value="Small_GTP-bd"/>
</dbReference>
<dbReference type="PROSITE" id="PS51420">
    <property type="entry name" value="RHO"/>
    <property type="match status" value="1"/>
</dbReference>
<dbReference type="PANTHER" id="PTHR24072">
    <property type="entry name" value="RHO FAMILY GTPASE"/>
    <property type="match status" value="1"/>
</dbReference>
<dbReference type="SMART" id="SM00174">
    <property type="entry name" value="RHO"/>
    <property type="match status" value="1"/>
</dbReference>
<dbReference type="CDD" id="cd18186">
    <property type="entry name" value="BTB_POZ_ZBTB_KLHL-like"/>
    <property type="match status" value="1"/>
</dbReference>
<keyword evidence="1" id="KW-0547">Nucleotide-binding</keyword>
<proteinExistence type="predicted"/>
<dbReference type="GO" id="GO:0005525">
    <property type="term" value="F:GTP binding"/>
    <property type="evidence" value="ECO:0007669"/>
    <property type="project" value="UniProtKB-KW"/>
</dbReference>
<evidence type="ECO:0000313" key="5">
    <source>
        <dbReference type="Proteomes" id="UP000594262"/>
    </source>
</evidence>
<dbReference type="AlphaFoldDB" id="A0A7M5XLJ8"/>
<evidence type="ECO:0000313" key="4">
    <source>
        <dbReference type="EnsemblMetazoa" id="CLYHEMP025433.1"/>
    </source>
</evidence>
<evidence type="ECO:0000256" key="2">
    <source>
        <dbReference type="ARBA" id="ARBA00023134"/>
    </source>
</evidence>
<dbReference type="SUPFAM" id="SSF54695">
    <property type="entry name" value="POZ domain"/>
    <property type="match status" value="2"/>
</dbReference>
<dbReference type="InterPro" id="IPR027417">
    <property type="entry name" value="P-loop_NTPase"/>
</dbReference>
<dbReference type="InterPro" id="IPR000210">
    <property type="entry name" value="BTB/POZ_dom"/>
</dbReference>
<dbReference type="InterPro" id="IPR011333">
    <property type="entry name" value="SKP1/BTB/POZ_sf"/>
</dbReference>
<protein>
    <recommendedName>
        <fullName evidence="3">BTB domain-containing protein</fullName>
    </recommendedName>
</protein>
<dbReference type="Pfam" id="PF00071">
    <property type="entry name" value="Ras"/>
    <property type="match status" value="1"/>
</dbReference>
<dbReference type="Pfam" id="PF00651">
    <property type="entry name" value="BTB"/>
    <property type="match status" value="1"/>
</dbReference>
<dbReference type="Gene3D" id="3.40.50.300">
    <property type="entry name" value="P-loop containing nucleotide triphosphate hydrolases"/>
    <property type="match status" value="1"/>
</dbReference>
<feature type="domain" description="BTB" evidence="3">
    <location>
        <begin position="462"/>
        <end position="525"/>
    </location>
</feature>
<organism evidence="4 5">
    <name type="scientific">Clytia hemisphaerica</name>
    <dbReference type="NCBI Taxonomy" id="252671"/>
    <lineage>
        <taxon>Eukaryota</taxon>
        <taxon>Metazoa</taxon>
        <taxon>Cnidaria</taxon>
        <taxon>Hydrozoa</taxon>
        <taxon>Hydroidolina</taxon>
        <taxon>Leptothecata</taxon>
        <taxon>Obeliida</taxon>
        <taxon>Clytiidae</taxon>
        <taxon>Clytia</taxon>
    </lineage>
</organism>
<dbReference type="NCBIfam" id="TIGR00231">
    <property type="entry name" value="small_GTP"/>
    <property type="match status" value="1"/>
</dbReference>
<keyword evidence="5" id="KW-1185">Reference proteome</keyword>
<dbReference type="SMART" id="SM00225">
    <property type="entry name" value="BTB"/>
    <property type="match status" value="2"/>
</dbReference>
<dbReference type="Proteomes" id="UP000594262">
    <property type="component" value="Unplaced"/>
</dbReference>
<dbReference type="SUPFAM" id="SSF52540">
    <property type="entry name" value="P-loop containing nucleoside triphosphate hydrolases"/>
    <property type="match status" value="1"/>
</dbReference>
<dbReference type="OrthoDB" id="6020506at2759"/>
<keyword evidence="2" id="KW-0342">GTP-binding</keyword>
<dbReference type="PRINTS" id="PR00449">
    <property type="entry name" value="RASTRNSFRMNG"/>
</dbReference>
<feature type="domain" description="BTB" evidence="3">
    <location>
        <begin position="292"/>
        <end position="405"/>
    </location>
</feature>
<sequence>MNHDRARVSLDAYDEQPRQEYVKCVVVGDTAVGKSRLICSYVFGQPGLSLTTLYQRPHIPTVFAIDQYVIDLAVRKRASTVVNGAPVQLRIWDTFGDHEKDRRFSFQNAHVVVVCFSIGSWSSLRNVNAKWYPEIKKYCPRAPIILVGTQLDRRHSDPTLFNHASQVTTLTDVLNSSFKGLWCKSNNNEFVRSIAPEIGRQTSREINASSYLETSIVTKHGVDQVFESAIRAALVYRRQTRAMLFSSYLKCVEEPGIQKPYLPEKLPEPEIHAFSPYKFYEFKTLLKEQGLSDVTFLVGHEMIPAHSVPLIASSNIMKLLLSIPELCNLLGYKEVPSLSCGNIKTMEGYVNGFSDFNLPQGYHSVEVTPNQFGVHNVCVQVLNVDPISFGLVLEYLYTGSISNIPDPIQLLDVASYLQEELLLCYLSNLINKEDFLNASIKSQFQGVQQKNCESLLEQPFYADVIFLVDGIMIPVHKQVLVSQCPMMDAMFKEGVFKESMLEQVDFRDTNLESFRSVLEYLYTGECKEMSDLHGTLQLANFLCLRHLVMICEDRIAKYITQMRQEENNDVYEYVIGSYILGEYHNAPQLSAWCLHFMSTNYNDLCRHQKKEMKNSLDEETLKHLEEHRWPPVWYLKEQDYYEKTVQRMLTEQNEKRERKKRKRICSGCF</sequence>
<dbReference type="SMART" id="SM00173">
    <property type="entry name" value="RAS"/>
    <property type="match status" value="1"/>
</dbReference>
<dbReference type="GeneID" id="136809814"/>
<evidence type="ECO:0000259" key="3">
    <source>
        <dbReference type="PROSITE" id="PS50097"/>
    </source>
</evidence>
<accession>A0A7M5XLJ8</accession>
<dbReference type="GO" id="GO:0003924">
    <property type="term" value="F:GTPase activity"/>
    <property type="evidence" value="ECO:0007669"/>
    <property type="project" value="InterPro"/>
</dbReference>
<dbReference type="GO" id="GO:0007264">
    <property type="term" value="P:small GTPase-mediated signal transduction"/>
    <property type="evidence" value="ECO:0007669"/>
    <property type="project" value="InterPro"/>
</dbReference>
<dbReference type="PROSITE" id="PS51419">
    <property type="entry name" value="RAB"/>
    <property type="match status" value="1"/>
</dbReference>
<dbReference type="InterPro" id="IPR003578">
    <property type="entry name" value="Small_GTPase_Rho"/>
</dbReference>
<evidence type="ECO:0000256" key="1">
    <source>
        <dbReference type="ARBA" id="ARBA00022741"/>
    </source>
</evidence>
<dbReference type="PROSITE" id="PS50097">
    <property type="entry name" value="BTB"/>
    <property type="match status" value="2"/>
</dbReference>
<dbReference type="PROSITE" id="PS51421">
    <property type="entry name" value="RAS"/>
    <property type="match status" value="1"/>
</dbReference>
<dbReference type="RefSeq" id="XP_066922468.1">
    <property type="nucleotide sequence ID" value="XM_067066367.1"/>
</dbReference>
<reference evidence="4" key="1">
    <citation type="submission" date="2021-01" db="UniProtKB">
        <authorList>
            <consortium name="EnsemblMetazoa"/>
        </authorList>
    </citation>
    <scope>IDENTIFICATION</scope>
</reference>